<feature type="compositionally biased region" description="Basic and acidic residues" evidence="2">
    <location>
        <begin position="99"/>
        <end position="119"/>
    </location>
</feature>
<reference evidence="3 5" key="1">
    <citation type="journal article" date="2012" name="Nature">
        <title>Algal genomes reveal evolutionary mosaicism and the fate of nucleomorphs.</title>
        <authorList>
            <consortium name="DOE Joint Genome Institute"/>
            <person name="Curtis B.A."/>
            <person name="Tanifuji G."/>
            <person name="Burki F."/>
            <person name="Gruber A."/>
            <person name="Irimia M."/>
            <person name="Maruyama S."/>
            <person name="Arias M.C."/>
            <person name="Ball S.G."/>
            <person name="Gile G.H."/>
            <person name="Hirakawa Y."/>
            <person name="Hopkins J.F."/>
            <person name="Kuo A."/>
            <person name="Rensing S.A."/>
            <person name="Schmutz J."/>
            <person name="Symeonidi A."/>
            <person name="Elias M."/>
            <person name="Eveleigh R.J."/>
            <person name="Herman E.K."/>
            <person name="Klute M.J."/>
            <person name="Nakayama T."/>
            <person name="Obornik M."/>
            <person name="Reyes-Prieto A."/>
            <person name="Armbrust E.V."/>
            <person name="Aves S.J."/>
            <person name="Beiko R.G."/>
            <person name="Coutinho P."/>
            <person name="Dacks J.B."/>
            <person name="Durnford D.G."/>
            <person name="Fast N.M."/>
            <person name="Green B.R."/>
            <person name="Grisdale C.J."/>
            <person name="Hempel F."/>
            <person name="Henrissat B."/>
            <person name="Hoppner M.P."/>
            <person name="Ishida K."/>
            <person name="Kim E."/>
            <person name="Koreny L."/>
            <person name="Kroth P.G."/>
            <person name="Liu Y."/>
            <person name="Malik S.B."/>
            <person name="Maier U.G."/>
            <person name="McRose D."/>
            <person name="Mock T."/>
            <person name="Neilson J.A."/>
            <person name="Onodera N.T."/>
            <person name="Poole A.M."/>
            <person name="Pritham E.J."/>
            <person name="Richards T.A."/>
            <person name="Rocap G."/>
            <person name="Roy S.W."/>
            <person name="Sarai C."/>
            <person name="Schaack S."/>
            <person name="Shirato S."/>
            <person name="Slamovits C.H."/>
            <person name="Spencer D.F."/>
            <person name="Suzuki S."/>
            <person name="Worden A.Z."/>
            <person name="Zauner S."/>
            <person name="Barry K."/>
            <person name="Bell C."/>
            <person name="Bharti A.K."/>
            <person name="Crow J.A."/>
            <person name="Grimwood J."/>
            <person name="Kramer R."/>
            <person name="Lindquist E."/>
            <person name="Lucas S."/>
            <person name="Salamov A."/>
            <person name="McFadden G.I."/>
            <person name="Lane C.E."/>
            <person name="Keeling P.J."/>
            <person name="Gray M.W."/>
            <person name="Grigoriev I.V."/>
            <person name="Archibald J.M."/>
        </authorList>
    </citation>
    <scope>NUCLEOTIDE SEQUENCE</scope>
    <source>
        <strain evidence="3 5">CCMP2712</strain>
    </source>
</reference>
<keyword evidence="5" id="KW-1185">Reference proteome</keyword>
<name>L1JAX8_GUITC</name>
<dbReference type="EMBL" id="JH992998">
    <property type="protein sequence ID" value="EKX45693.1"/>
    <property type="molecule type" value="Genomic_DNA"/>
</dbReference>
<dbReference type="RefSeq" id="XP_005832673.1">
    <property type="nucleotide sequence ID" value="XM_005832616.1"/>
</dbReference>
<evidence type="ECO:0000313" key="4">
    <source>
        <dbReference type="EnsemblProtists" id="EKX45693"/>
    </source>
</evidence>
<feature type="repeat" description="WD" evidence="1">
    <location>
        <begin position="311"/>
        <end position="352"/>
    </location>
</feature>
<dbReference type="HOGENOM" id="CLU_654615_0_0_1"/>
<dbReference type="PROSITE" id="PS50082">
    <property type="entry name" value="WD_REPEATS_2"/>
    <property type="match status" value="1"/>
</dbReference>
<evidence type="ECO:0000256" key="1">
    <source>
        <dbReference type="PROSITE-ProRule" id="PRU00221"/>
    </source>
</evidence>
<keyword evidence="1" id="KW-0853">WD repeat</keyword>
<reference evidence="5" key="2">
    <citation type="submission" date="2012-11" db="EMBL/GenBank/DDBJ databases">
        <authorList>
            <person name="Kuo A."/>
            <person name="Curtis B.A."/>
            <person name="Tanifuji G."/>
            <person name="Burki F."/>
            <person name="Gruber A."/>
            <person name="Irimia M."/>
            <person name="Maruyama S."/>
            <person name="Arias M.C."/>
            <person name="Ball S.G."/>
            <person name="Gile G.H."/>
            <person name="Hirakawa Y."/>
            <person name="Hopkins J.F."/>
            <person name="Rensing S.A."/>
            <person name="Schmutz J."/>
            <person name="Symeonidi A."/>
            <person name="Elias M."/>
            <person name="Eveleigh R.J."/>
            <person name="Herman E.K."/>
            <person name="Klute M.J."/>
            <person name="Nakayama T."/>
            <person name="Obornik M."/>
            <person name="Reyes-Prieto A."/>
            <person name="Armbrust E.V."/>
            <person name="Aves S.J."/>
            <person name="Beiko R.G."/>
            <person name="Coutinho P."/>
            <person name="Dacks J.B."/>
            <person name="Durnford D.G."/>
            <person name="Fast N.M."/>
            <person name="Green B.R."/>
            <person name="Grisdale C."/>
            <person name="Hempe F."/>
            <person name="Henrissat B."/>
            <person name="Hoppner M.P."/>
            <person name="Ishida K.-I."/>
            <person name="Kim E."/>
            <person name="Koreny L."/>
            <person name="Kroth P.G."/>
            <person name="Liu Y."/>
            <person name="Malik S.-B."/>
            <person name="Maier U.G."/>
            <person name="McRose D."/>
            <person name="Mock T."/>
            <person name="Neilson J.A."/>
            <person name="Onodera N.T."/>
            <person name="Poole A.M."/>
            <person name="Pritham E.J."/>
            <person name="Richards T.A."/>
            <person name="Rocap G."/>
            <person name="Roy S.W."/>
            <person name="Sarai C."/>
            <person name="Schaack S."/>
            <person name="Shirato S."/>
            <person name="Slamovits C.H."/>
            <person name="Spencer D.F."/>
            <person name="Suzuki S."/>
            <person name="Worden A.Z."/>
            <person name="Zauner S."/>
            <person name="Barry K."/>
            <person name="Bell C."/>
            <person name="Bharti A.K."/>
            <person name="Crow J.A."/>
            <person name="Grimwood J."/>
            <person name="Kramer R."/>
            <person name="Lindquist E."/>
            <person name="Lucas S."/>
            <person name="Salamov A."/>
            <person name="McFadden G.I."/>
            <person name="Lane C.E."/>
            <person name="Keeling P.J."/>
            <person name="Gray M.W."/>
            <person name="Grigoriev I.V."/>
            <person name="Archibald J.M."/>
        </authorList>
    </citation>
    <scope>NUCLEOTIDE SEQUENCE</scope>
    <source>
        <strain evidence="5">CCMP2712</strain>
    </source>
</reference>
<feature type="compositionally biased region" description="Low complexity" evidence="2">
    <location>
        <begin position="404"/>
        <end position="420"/>
    </location>
</feature>
<feature type="region of interest" description="Disordered" evidence="2">
    <location>
        <begin position="175"/>
        <end position="218"/>
    </location>
</feature>
<dbReference type="Gene3D" id="2.130.10.10">
    <property type="entry name" value="YVTN repeat-like/Quinoprotein amine dehydrogenase"/>
    <property type="match status" value="1"/>
</dbReference>
<feature type="region of interest" description="Disordered" evidence="2">
    <location>
        <begin position="90"/>
        <end position="123"/>
    </location>
</feature>
<dbReference type="GeneID" id="17302227"/>
<protein>
    <submittedName>
        <fullName evidence="3 4">Uncharacterized protein</fullName>
    </submittedName>
</protein>
<evidence type="ECO:0000256" key="2">
    <source>
        <dbReference type="SAM" id="MobiDB-lite"/>
    </source>
</evidence>
<dbReference type="SUPFAM" id="SSF50978">
    <property type="entry name" value="WD40 repeat-like"/>
    <property type="match status" value="1"/>
</dbReference>
<evidence type="ECO:0000313" key="3">
    <source>
        <dbReference type="EMBL" id="EKX45693.1"/>
    </source>
</evidence>
<sequence>MVDGRFSPAMFTFGYQDNLGPQLQNNFSNVLSRLNDDLSELCYKISSPARHAPAGGMKPYLNDPFIHQAAHRLPSIQGSTRQEGLTRMGEELDSMSTPGRRDWQGRNDLRDVAGSERRPVPRPQVEGSYKFERWMNTKVDNLMKDLGFIQHQLHTRRGQGQIIDELRQRVEQLEAKTKNSGPSRRQASFSNPLPHNHVNENLPPLRKSTGIEPGGRVRIGRKPILPTVEEGNLRKGGGSAKRIAKPTAWGDMQANRTMIAIQSQCESIFTQRPGSSPGTTGFRTVTVWSLAWTADGKKLASCSSDKTAILDDAHDRTIRSVAWSPGGDKLATASFDGTCAIWALKDNEYEQIATLQGHENEVCGRGGGDTLLTLAKVKCVSWDPSGKLIATCRHVAPAPPAPSSPLSSSTTSTCSCTSCS</sequence>
<dbReference type="STRING" id="905079.L1JAX8"/>
<dbReference type="PaxDb" id="55529-EKX45693"/>
<dbReference type="PANTHER" id="PTHR19920">
    <property type="entry name" value="WD40 PROTEIN CIAO1"/>
    <property type="match status" value="1"/>
</dbReference>
<dbReference type="AlphaFoldDB" id="L1JAX8"/>
<evidence type="ECO:0000313" key="5">
    <source>
        <dbReference type="Proteomes" id="UP000011087"/>
    </source>
</evidence>
<dbReference type="EnsemblProtists" id="EKX45693">
    <property type="protein sequence ID" value="EKX45693"/>
    <property type="gene ID" value="GUITHDRAFT_108568"/>
</dbReference>
<dbReference type="OrthoDB" id="284782at2759"/>
<dbReference type="SMART" id="SM00320">
    <property type="entry name" value="WD40"/>
    <property type="match status" value="1"/>
</dbReference>
<dbReference type="Proteomes" id="UP000011087">
    <property type="component" value="Unassembled WGS sequence"/>
</dbReference>
<proteinExistence type="predicted"/>
<accession>L1JAX8</accession>
<feature type="region of interest" description="Disordered" evidence="2">
    <location>
        <begin position="398"/>
        <end position="420"/>
    </location>
</feature>
<dbReference type="Pfam" id="PF00400">
    <property type="entry name" value="WD40"/>
    <property type="match status" value="3"/>
</dbReference>
<dbReference type="InterPro" id="IPR001680">
    <property type="entry name" value="WD40_rpt"/>
</dbReference>
<dbReference type="eggNOG" id="KOG0645">
    <property type="taxonomic scope" value="Eukaryota"/>
</dbReference>
<dbReference type="KEGG" id="gtt:GUITHDRAFT_108568"/>
<dbReference type="PROSITE" id="PS50294">
    <property type="entry name" value="WD_REPEATS_REGION"/>
    <property type="match status" value="1"/>
</dbReference>
<dbReference type="InterPro" id="IPR036322">
    <property type="entry name" value="WD40_repeat_dom_sf"/>
</dbReference>
<dbReference type="GO" id="GO:0016226">
    <property type="term" value="P:iron-sulfur cluster assembly"/>
    <property type="evidence" value="ECO:0007669"/>
    <property type="project" value="TreeGrafter"/>
</dbReference>
<gene>
    <name evidence="3" type="ORF">GUITHDRAFT_108568</name>
</gene>
<dbReference type="GO" id="GO:0097361">
    <property type="term" value="C:cytosolic [4Fe-4S] assembly targeting complex"/>
    <property type="evidence" value="ECO:0007669"/>
    <property type="project" value="TreeGrafter"/>
</dbReference>
<organism evidence="3">
    <name type="scientific">Guillardia theta (strain CCMP2712)</name>
    <name type="common">Cryptophyte</name>
    <dbReference type="NCBI Taxonomy" id="905079"/>
    <lineage>
        <taxon>Eukaryota</taxon>
        <taxon>Cryptophyceae</taxon>
        <taxon>Pyrenomonadales</taxon>
        <taxon>Geminigeraceae</taxon>
        <taxon>Guillardia</taxon>
    </lineage>
</organism>
<feature type="compositionally biased region" description="Polar residues" evidence="2">
    <location>
        <begin position="178"/>
        <end position="193"/>
    </location>
</feature>
<dbReference type="PANTHER" id="PTHR19920:SF0">
    <property type="entry name" value="CYTOSOLIC IRON-SULFUR PROTEIN ASSEMBLY PROTEIN CIAO1-RELATED"/>
    <property type="match status" value="1"/>
</dbReference>
<reference evidence="4" key="3">
    <citation type="submission" date="2015-06" db="UniProtKB">
        <authorList>
            <consortium name="EnsemblProtists"/>
        </authorList>
    </citation>
    <scope>IDENTIFICATION</scope>
</reference>
<dbReference type="InterPro" id="IPR015943">
    <property type="entry name" value="WD40/YVTN_repeat-like_dom_sf"/>
</dbReference>